<organism evidence="3 4">
    <name type="scientific">Anaeromyces robustus</name>
    <dbReference type="NCBI Taxonomy" id="1754192"/>
    <lineage>
        <taxon>Eukaryota</taxon>
        <taxon>Fungi</taxon>
        <taxon>Fungi incertae sedis</taxon>
        <taxon>Chytridiomycota</taxon>
        <taxon>Chytridiomycota incertae sedis</taxon>
        <taxon>Neocallimastigomycetes</taxon>
        <taxon>Neocallimastigales</taxon>
        <taxon>Neocallimastigaceae</taxon>
        <taxon>Anaeromyces</taxon>
    </lineage>
</organism>
<comment type="caution">
    <text evidence="3">The sequence shown here is derived from an EMBL/GenBank/DDBJ whole genome shotgun (WGS) entry which is preliminary data.</text>
</comment>
<evidence type="ECO:0008006" key="5">
    <source>
        <dbReference type="Google" id="ProtNLM"/>
    </source>
</evidence>
<feature type="region of interest" description="Disordered" evidence="1">
    <location>
        <begin position="58"/>
        <end position="95"/>
    </location>
</feature>
<name>A0A1Y1X015_9FUNG</name>
<protein>
    <recommendedName>
        <fullName evidence="5">CBM10 domain-containing protein</fullName>
    </recommendedName>
</protein>
<evidence type="ECO:0000256" key="1">
    <source>
        <dbReference type="SAM" id="MobiDB-lite"/>
    </source>
</evidence>
<gene>
    <name evidence="3" type="ORF">BCR32DRAFT_38270</name>
</gene>
<reference evidence="3 4" key="1">
    <citation type="submission" date="2016-08" db="EMBL/GenBank/DDBJ databases">
        <title>A Parts List for Fungal Cellulosomes Revealed by Comparative Genomics.</title>
        <authorList>
            <consortium name="DOE Joint Genome Institute"/>
            <person name="Haitjema C.H."/>
            <person name="Gilmore S.P."/>
            <person name="Henske J.K."/>
            <person name="Solomon K.V."/>
            <person name="De Groot R."/>
            <person name="Kuo A."/>
            <person name="Mondo S.J."/>
            <person name="Salamov A.A."/>
            <person name="Labutti K."/>
            <person name="Zhao Z."/>
            <person name="Chiniquy J."/>
            <person name="Barry K."/>
            <person name="Brewer H.M."/>
            <person name="Purvine S.O."/>
            <person name="Wright A.T."/>
            <person name="Boxma B."/>
            <person name="Van Alen T."/>
            <person name="Hackstein J.H."/>
            <person name="Baker S.E."/>
            <person name="Grigoriev I.V."/>
            <person name="O'Malley M.A."/>
        </authorList>
    </citation>
    <scope>NUCLEOTIDE SEQUENCE [LARGE SCALE GENOMIC DNA]</scope>
    <source>
        <strain evidence="3 4">S4</strain>
    </source>
</reference>
<dbReference type="AlphaFoldDB" id="A0A1Y1X015"/>
<dbReference type="EMBL" id="MCFG01000185">
    <property type="protein sequence ID" value="ORX79140.1"/>
    <property type="molecule type" value="Genomic_DNA"/>
</dbReference>
<keyword evidence="2" id="KW-0732">Signal</keyword>
<evidence type="ECO:0000256" key="2">
    <source>
        <dbReference type="SAM" id="SignalP"/>
    </source>
</evidence>
<evidence type="ECO:0000313" key="3">
    <source>
        <dbReference type="EMBL" id="ORX79140.1"/>
    </source>
</evidence>
<feature type="chain" id="PRO_5012395226" description="CBM10 domain-containing protein" evidence="2">
    <location>
        <begin position="21"/>
        <end position="290"/>
    </location>
</feature>
<reference evidence="3 4" key="2">
    <citation type="submission" date="2016-08" db="EMBL/GenBank/DDBJ databases">
        <title>Pervasive Adenine N6-methylation of Active Genes in Fungi.</title>
        <authorList>
            <consortium name="DOE Joint Genome Institute"/>
            <person name="Mondo S.J."/>
            <person name="Dannebaum R.O."/>
            <person name="Kuo R.C."/>
            <person name="Labutti K."/>
            <person name="Haridas S."/>
            <person name="Kuo A."/>
            <person name="Salamov A."/>
            <person name="Ahrendt S.R."/>
            <person name="Lipzen A."/>
            <person name="Sullivan W."/>
            <person name="Andreopoulos W.B."/>
            <person name="Clum A."/>
            <person name="Lindquist E."/>
            <person name="Daum C."/>
            <person name="Ramamoorthy G.K."/>
            <person name="Gryganskyi A."/>
            <person name="Culley D."/>
            <person name="Magnuson J.K."/>
            <person name="James T.Y."/>
            <person name="O'Malley M.A."/>
            <person name="Stajich J.E."/>
            <person name="Spatafora J.W."/>
            <person name="Visel A."/>
            <person name="Grigoriev I.V."/>
        </authorList>
    </citation>
    <scope>NUCLEOTIDE SEQUENCE [LARGE SCALE GENOMIC DNA]</scope>
    <source>
        <strain evidence="3 4">S4</strain>
    </source>
</reference>
<feature type="signal peptide" evidence="2">
    <location>
        <begin position="1"/>
        <end position="20"/>
    </location>
</feature>
<evidence type="ECO:0000313" key="4">
    <source>
        <dbReference type="Proteomes" id="UP000193944"/>
    </source>
</evidence>
<dbReference type="Proteomes" id="UP000193944">
    <property type="component" value="Unassembled WGS sequence"/>
</dbReference>
<accession>A0A1Y1X015</accession>
<keyword evidence="4" id="KW-1185">Reference proteome</keyword>
<sequence>MKYIFGFLIISSLIFNSIETNINYNYCTSCQIYATGKDGSLWGWENDNPCKIRNKCISNNNTNKTNNNNSSTTNNVNTNNNNNNTNNTNNNNNNTINNNDAVVNNEAQNKESLISDNTLTQNITVTENQNQGQGQGQGQKQNNNNKTISKLFEDVTVPLRDRNNTLICSFCDYERKIEDTSLWAVENGEDCRVVGSICSINTTPHPWCSGCVVTGTGGESSLYGWEHNAPCLIDENVCNLATNRGGLQYDPRFNKTARLIEKSGINPKDYYHPQNLITLLIIFIVTMLIF</sequence>
<proteinExistence type="predicted"/>